<evidence type="ECO:0000259" key="1">
    <source>
        <dbReference type="Pfam" id="PF13470"/>
    </source>
</evidence>
<feature type="domain" description="PIN" evidence="1">
    <location>
        <begin position="3"/>
        <end position="117"/>
    </location>
</feature>
<evidence type="ECO:0000313" key="3">
    <source>
        <dbReference type="Proteomes" id="UP000011124"/>
    </source>
</evidence>
<protein>
    <submittedName>
        <fullName evidence="2">PilT protein domain protein</fullName>
    </submittedName>
</protein>
<gene>
    <name evidence="2" type="ordered locus">Selsp_0432</name>
</gene>
<dbReference type="AlphaFoldDB" id="F4EYJ7"/>
<dbReference type="KEGG" id="ssg:Selsp_0432"/>
<sequence length="139" mass="15914">MMRILLDTNLLLDYLTEREPFYQAAYRIVLGCKNRDYEGIVAAHSIVDMFYILRKHFTNSERRKLLLAFFEILQVEAVDGEKLCTALKNGMFADFEDCLQVECAKSAAADFIITRNAKDYALSDVPILSPEQFVEKFGG</sequence>
<keyword evidence="3" id="KW-1185">Reference proteome</keyword>
<dbReference type="InterPro" id="IPR029060">
    <property type="entry name" value="PIN-like_dom_sf"/>
</dbReference>
<dbReference type="CDD" id="cd09854">
    <property type="entry name" value="PIN_VapC-like"/>
    <property type="match status" value="1"/>
</dbReference>
<dbReference type="Pfam" id="PF13470">
    <property type="entry name" value="PIN_3"/>
    <property type="match status" value="1"/>
</dbReference>
<organism evidence="2 3">
    <name type="scientific">Selenomonas sputigena (strain ATCC 35185 / DSM 20758 / CCUG 44933 / VPI D19B-28)</name>
    <dbReference type="NCBI Taxonomy" id="546271"/>
    <lineage>
        <taxon>Bacteria</taxon>
        <taxon>Bacillati</taxon>
        <taxon>Bacillota</taxon>
        <taxon>Negativicutes</taxon>
        <taxon>Selenomonadales</taxon>
        <taxon>Selenomonadaceae</taxon>
        <taxon>Selenomonas</taxon>
    </lineage>
</organism>
<dbReference type="HOGENOM" id="CLU_124456_3_1_9"/>
<evidence type="ECO:0000313" key="2">
    <source>
        <dbReference type="EMBL" id="AEB99404.1"/>
    </source>
</evidence>
<dbReference type="EMBL" id="CP002637">
    <property type="protein sequence ID" value="AEB99404.1"/>
    <property type="molecule type" value="Genomic_DNA"/>
</dbReference>
<dbReference type="SUPFAM" id="SSF88723">
    <property type="entry name" value="PIN domain-like"/>
    <property type="match status" value="1"/>
</dbReference>
<dbReference type="Gene3D" id="3.40.50.1010">
    <property type="entry name" value="5'-nuclease"/>
    <property type="match status" value="1"/>
</dbReference>
<dbReference type="InterPro" id="IPR002716">
    <property type="entry name" value="PIN_dom"/>
</dbReference>
<accession>F4EYJ7</accession>
<name>F4EYJ7_SELS3</name>
<dbReference type="Proteomes" id="UP000011124">
    <property type="component" value="Chromosome"/>
</dbReference>
<proteinExistence type="predicted"/>
<reference evidence="2 3" key="1">
    <citation type="submission" date="2011-04" db="EMBL/GenBank/DDBJ databases">
        <title>The complete genome of Selenomonas sputigena DSM 20758.</title>
        <authorList>
            <consortium name="US DOE Joint Genome Institute (JGI-PGF)"/>
            <person name="Lucas S."/>
            <person name="Copeland A."/>
            <person name="Lapidus A."/>
            <person name="Bruce D."/>
            <person name="Goodwin L."/>
            <person name="Pitluck S."/>
            <person name="Peters L."/>
            <person name="Kyrpides N."/>
            <person name="Mavromatis K."/>
            <person name="Ivanova N."/>
            <person name="Ovchinnikova G."/>
            <person name="Teshima H."/>
            <person name="Detter J.C."/>
            <person name="Tapia R."/>
            <person name="Han C."/>
            <person name="Land M."/>
            <person name="Hauser L."/>
            <person name="Markowitz V."/>
            <person name="Cheng J.-F."/>
            <person name="Hugenholtz P."/>
            <person name="Woyke T."/>
            <person name="Wu D."/>
            <person name="Gronow S."/>
            <person name="Wellnitz S."/>
            <person name="Schneider S."/>
            <person name="Klenk H.-P."/>
            <person name="Eisen J.A."/>
        </authorList>
    </citation>
    <scope>NUCLEOTIDE SEQUENCE [LARGE SCALE GENOMIC DNA]</scope>
    <source>
        <strain evidence="3">ATCC 35185 / DSM 20758 / VPI D19B-28</strain>
    </source>
</reference>